<accession>A0ACC1T302</accession>
<evidence type="ECO:0000313" key="1">
    <source>
        <dbReference type="EMBL" id="KAJ3552143.1"/>
    </source>
</evidence>
<comment type="caution">
    <text evidence="1">The sequence shown here is derived from an EMBL/GenBank/DDBJ whole genome shotgun (WGS) entry which is preliminary data.</text>
</comment>
<reference evidence="1" key="1">
    <citation type="submission" date="2022-07" db="EMBL/GenBank/DDBJ databases">
        <title>Genome Sequence of Phlebia brevispora.</title>
        <authorList>
            <person name="Buettner E."/>
        </authorList>
    </citation>
    <scope>NUCLEOTIDE SEQUENCE</scope>
    <source>
        <strain evidence="1">MPL23</strain>
    </source>
</reference>
<evidence type="ECO:0000313" key="2">
    <source>
        <dbReference type="Proteomes" id="UP001148662"/>
    </source>
</evidence>
<proteinExistence type="predicted"/>
<organism evidence="1 2">
    <name type="scientific">Phlebia brevispora</name>
    <dbReference type="NCBI Taxonomy" id="194682"/>
    <lineage>
        <taxon>Eukaryota</taxon>
        <taxon>Fungi</taxon>
        <taxon>Dikarya</taxon>
        <taxon>Basidiomycota</taxon>
        <taxon>Agaricomycotina</taxon>
        <taxon>Agaricomycetes</taxon>
        <taxon>Polyporales</taxon>
        <taxon>Meruliaceae</taxon>
        <taxon>Phlebia</taxon>
    </lineage>
</organism>
<dbReference type="EMBL" id="JANHOG010000700">
    <property type="protein sequence ID" value="KAJ3552143.1"/>
    <property type="molecule type" value="Genomic_DNA"/>
</dbReference>
<sequence length="181" mass="20102">MSTVENWAFSPARPEEPSRPKGISGDDVLQHDISAFPWSKPRFLEDPFREGGRGIDPSNFTAAALGMDGVNRDKNTDGGHEKWRPCVRKRRLESALPNPSLPLYRSPSESARSLFNDSRGSLPSSTPQEPCSSSRPTVPRFSRQVGLLCCVLRPLSIDPRLEPRTRTSSTPLHLRGGLFYS</sequence>
<name>A0ACC1T302_9APHY</name>
<keyword evidence="2" id="KW-1185">Reference proteome</keyword>
<dbReference type="Proteomes" id="UP001148662">
    <property type="component" value="Unassembled WGS sequence"/>
</dbReference>
<protein>
    <submittedName>
        <fullName evidence="1">Uncharacterized protein</fullName>
    </submittedName>
</protein>
<gene>
    <name evidence="1" type="ORF">NM688_g4310</name>
</gene>